<dbReference type="InParanoid" id="A0A151GCL7"/>
<evidence type="ECO:0000256" key="5">
    <source>
        <dbReference type="PROSITE-ProRule" id="PRU01240"/>
    </source>
</evidence>
<dbReference type="InterPro" id="IPR036852">
    <property type="entry name" value="Peptidase_S8/S53_dom_sf"/>
</dbReference>
<dbReference type="GO" id="GO:0004252">
    <property type="term" value="F:serine-type endopeptidase activity"/>
    <property type="evidence" value="ECO:0007669"/>
    <property type="project" value="InterPro"/>
</dbReference>
<dbReference type="PROSITE" id="PS51892">
    <property type="entry name" value="SUBTILASE"/>
    <property type="match status" value="1"/>
</dbReference>
<evidence type="ECO:0000313" key="7">
    <source>
        <dbReference type="EMBL" id="KYK54785.1"/>
    </source>
</evidence>
<organism evidence="7 8">
    <name type="scientific">Drechmeria coniospora</name>
    <name type="common">Nematophagous fungus</name>
    <name type="synonym">Meria coniospora</name>
    <dbReference type="NCBI Taxonomy" id="98403"/>
    <lineage>
        <taxon>Eukaryota</taxon>
        <taxon>Fungi</taxon>
        <taxon>Dikarya</taxon>
        <taxon>Ascomycota</taxon>
        <taxon>Pezizomycotina</taxon>
        <taxon>Sordariomycetes</taxon>
        <taxon>Hypocreomycetidae</taxon>
        <taxon>Hypocreales</taxon>
        <taxon>Ophiocordycipitaceae</taxon>
        <taxon>Drechmeria</taxon>
    </lineage>
</organism>
<dbReference type="GO" id="GO:0006508">
    <property type="term" value="P:proteolysis"/>
    <property type="evidence" value="ECO:0007669"/>
    <property type="project" value="UniProtKB-KW"/>
</dbReference>
<dbReference type="Gene3D" id="3.40.50.200">
    <property type="entry name" value="Peptidase S8/S53 domain"/>
    <property type="match status" value="1"/>
</dbReference>
<dbReference type="STRING" id="98403.A0A151GCL7"/>
<keyword evidence="4" id="KW-0720">Serine protease</keyword>
<dbReference type="AlphaFoldDB" id="A0A151GCL7"/>
<keyword evidence="8" id="KW-1185">Reference proteome</keyword>
<keyword evidence="2" id="KW-0645">Protease</keyword>
<evidence type="ECO:0000256" key="3">
    <source>
        <dbReference type="ARBA" id="ARBA00022801"/>
    </source>
</evidence>
<dbReference type="InterPro" id="IPR050131">
    <property type="entry name" value="Peptidase_S8_subtilisin-like"/>
</dbReference>
<dbReference type="InterPro" id="IPR023828">
    <property type="entry name" value="Peptidase_S8_Ser-AS"/>
</dbReference>
<evidence type="ECO:0000256" key="2">
    <source>
        <dbReference type="ARBA" id="ARBA00022670"/>
    </source>
</evidence>
<name>A0A151GCL7_DRECN</name>
<comment type="caution">
    <text evidence="5">Lacks conserved residue(s) required for the propagation of feature annotation.</text>
</comment>
<gene>
    <name evidence="7" type="ORF">DCS_06745</name>
</gene>
<dbReference type="Pfam" id="PF00082">
    <property type="entry name" value="Peptidase_S8"/>
    <property type="match status" value="1"/>
</dbReference>
<dbReference type="Proteomes" id="UP000076580">
    <property type="component" value="Chromosome 03"/>
</dbReference>
<dbReference type="InterPro" id="IPR000209">
    <property type="entry name" value="Peptidase_S8/S53_dom"/>
</dbReference>
<accession>A0A151GCL7</accession>
<proteinExistence type="inferred from homology"/>
<dbReference type="PROSITE" id="PS00138">
    <property type="entry name" value="SUBTILASE_SER"/>
    <property type="match status" value="1"/>
</dbReference>
<evidence type="ECO:0000256" key="1">
    <source>
        <dbReference type="ARBA" id="ARBA00011073"/>
    </source>
</evidence>
<dbReference type="RefSeq" id="XP_040654137.1">
    <property type="nucleotide sequence ID" value="XM_040804033.1"/>
</dbReference>
<dbReference type="GeneID" id="63719388"/>
<dbReference type="SUPFAM" id="SSF52743">
    <property type="entry name" value="Subtilisin-like"/>
    <property type="match status" value="1"/>
</dbReference>
<comment type="similarity">
    <text evidence="1 5">Belongs to the peptidase S8 family.</text>
</comment>
<sequence>MNGFSDGPWAELSRRIVERGVVVVVSAGNEGQNGPLSSGTGSNGHGVLSVAAINVTGDPDMGSSDPGARPMAAPFTSWGPTNEMLLKPDVGAPGYRIVSTLLRQRFGMADGTSMAAPYVAGVAALYIGKHGGRAVHGPGFAKRMASRIISSGRSVAWCTGHGMPRPALAASPFQVGTGLVNAQKVLESTTDLSFEPFALLDTKRFRPEWTVQIANEGKDPVRYSFELEPQPGVGLNDRLGGINALQTLEPLTLVPNVSLPDPLLVSPGAKASARWVGHGRRPSGRGRLTGDRVVFSPPEHVGDDEAFPLYGGKLWVKGDGGEELCIPYGGAAYDVEKAFDTLLHVKTVIRAEERGWAWSFDTEKDPSDYVDLRADFRYPCYYFRWDIFASGWTERDWTYPPLVGKRGHVGSAAAVQVSSWQRQYRPERHNKSDTVAFPQLRVPRGNAAFWWFGKLADGTQIVAGNYTMRVAALRPHGNPHVSGHWDVMRMEVPSVAILARNGTRSVTATSGARSPN</sequence>
<keyword evidence="3" id="KW-0378">Hydrolase</keyword>
<protein>
    <recommendedName>
        <fullName evidence="6">Peptidase S8/S53 domain-containing protein</fullName>
    </recommendedName>
</protein>
<reference evidence="7 8" key="1">
    <citation type="journal article" date="2016" name="Sci. Rep.">
        <title>Insights into Adaptations to a Near-Obligate Nematode Endoparasitic Lifestyle from the Finished Genome of Drechmeria coniospora.</title>
        <authorList>
            <person name="Zhang L."/>
            <person name="Zhou Z."/>
            <person name="Guo Q."/>
            <person name="Fokkens L."/>
            <person name="Miskei M."/>
            <person name="Pocsi I."/>
            <person name="Zhang W."/>
            <person name="Chen M."/>
            <person name="Wang L."/>
            <person name="Sun Y."/>
            <person name="Donzelli B.G."/>
            <person name="Gibson D.M."/>
            <person name="Nelson D.R."/>
            <person name="Luo J.G."/>
            <person name="Rep M."/>
            <person name="Liu H."/>
            <person name="Yang S."/>
            <person name="Wang J."/>
            <person name="Krasnoff S.B."/>
            <person name="Xu Y."/>
            <person name="Molnar I."/>
            <person name="Lin M."/>
        </authorList>
    </citation>
    <scope>NUCLEOTIDE SEQUENCE [LARGE SCALE GENOMIC DNA]</scope>
    <source>
        <strain evidence="7 8">ARSEF 6962</strain>
    </source>
</reference>
<evidence type="ECO:0000313" key="8">
    <source>
        <dbReference type="Proteomes" id="UP000076580"/>
    </source>
</evidence>
<dbReference type="PANTHER" id="PTHR43806:SF11">
    <property type="entry name" value="CEREVISIN-RELATED"/>
    <property type="match status" value="1"/>
</dbReference>
<evidence type="ECO:0000256" key="4">
    <source>
        <dbReference type="ARBA" id="ARBA00022825"/>
    </source>
</evidence>
<evidence type="ECO:0000259" key="6">
    <source>
        <dbReference type="Pfam" id="PF00082"/>
    </source>
</evidence>
<comment type="caution">
    <text evidence="7">The sequence shown here is derived from an EMBL/GenBank/DDBJ whole genome shotgun (WGS) entry which is preliminary data.</text>
</comment>
<dbReference type="EMBL" id="LAYC01000003">
    <property type="protein sequence ID" value="KYK54785.1"/>
    <property type="molecule type" value="Genomic_DNA"/>
</dbReference>
<feature type="domain" description="Peptidase S8/S53" evidence="6">
    <location>
        <begin position="16"/>
        <end position="130"/>
    </location>
</feature>
<dbReference type="PANTHER" id="PTHR43806">
    <property type="entry name" value="PEPTIDASE S8"/>
    <property type="match status" value="1"/>
</dbReference>